<comment type="caution">
    <text evidence="16">The sequence shown here is derived from an EMBL/GenBank/DDBJ whole genome shotgun (WGS) entry which is preliminary data.</text>
</comment>
<feature type="repeat" description="WD" evidence="11">
    <location>
        <begin position="145"/>
        <end position="186"/>
    </location>
</feature>
<dbReference type="PANTHER" id="PTHR13831">
    <property type="entry name" value="MEMBER OF THE HIR1 FAMILY OF WD-REPEAT PROTEINS"/>
    <property type="match status" value="1"/>
</dbReference>
<dbReference type="Gene3D" id="2.130.10.10">
    <property type="entry name" value="YVTN repeat-like/Quinoprotein amine dehydrogenase"/>
    <property type="match status" value="2"/>
</dbReference>
<evidence type="ECO:0000256" key="13">
    <source>
        <dbReference type="SAM" id="MobiDB-lite"/>
    </source>
</evidence>
<feature type="repeat" description="WD" evidence="11">
    <location>
        <begin position="22"/>
        <end position="48"/>
    </location>
</feature>
<evidence type="ECO:0000256" key="3">
    <source>
        <dbReference type="ARBA" id="ARBA00007306"/>
    </source>
</evidence>
<proteinExistence type="inferred from homology"/>
<comment type="similarity">
    <text evidence="3 12">Belongs to the WD repeat HIR1 family.</text>
</comment>
<evidence type="ECO:0000256" key="9">
    <source>
        <dbReference type="ARBA" id="ARBA00023163"/>
    </source>
</evidence>
<name>A0A367XNY5_9ASCO</name>
<dbReference type="Pfam" id="PF00400">
    <property type="entry name" value="WD40"/>
    <property type="match status" value="1"/>
</dbReference>
<sequence length="935" mass="105510">MQILKIPWFGHKTENKKVECYTVTINNDGTRLASGGLDGNIKIWDLKTINLFFQMSDQPYKTKKDPVLTKLEESLPDKSLRRPLCSMSRHNGVVTSLKFSPDGRWLALGSDDKICLIWEKDNSQIPKQFGTEEQDLEHWTVRKRLVAHDNDIQDICWSPDGNLLVTVGLDRSIIIWNALTFERIKRYDVHQSMVKGIVFDPANKFFATASDDRTVRIFRYYKKLNEYNNYEFQMEHTVRDPFKKSPLTSYFRRMSWSPDGQHIAVPNAKNGPVPSVAIISRGNWSSDVSLIGHEAPVEVCAFSPRLFQIGEGGPDEEPQLQTIVATGGQDRTLAVWSTCNPRPLAVCLNIVDDSITDICWAPDGQTFYFSCLDGSIASVRFLEGELGKVMTEDWIDQQLNRYGADRESAVLPESVEQLQLEEKAKDIRAIALRRMMPLTDGSSIKLERSTLSLTPSKRETPTSQPLTTGTRASVDLNKLRNQTITITKSGKKRVAPMLLSSSTAAPTPVKPTIQPAMGVEKKRKLRSSSKMSQPNYIIPRLGIQTAVHGMKRKAEQTTQEVDNDDDNDNEDIGGENAASNAISVSDAALRRQKNRQKRKIMEKKYPHSFKLISDLPEGLFNNHALQNIEINKIYKTHGKLKDILAELSSGTAVEVDEDLVFAVVFRLFRHEQKENYVLEEAADEIRTTIEIRNGKPWNSDDEIAADRDFDDPTRVIVTNQNKEERVFSLFFPFRIQHVLPIIFDSALRFYVFCSFHGSIQIVTGATGTYACPTFELGESVVSMKHDGRGSLVVLTSGGLLYSWDLGSMRVKMQGVSIATILNNYKVEGKSVLAPNVRGLEINPKDGSPLILLDSSNDVYGYSFDLESWVKVLDSWYYLVDPKNEFDGALGSLANKLKLAFEDDKVAKRIYTYKFEEKNDLQDAMVARSKELIDLV</sequence>
<dbReference type="OrthoDB" id="1741719at2759"/>
<dbReference type="InterPro" id="IPR011044">
    <property type="entry name" value="Quino_amine_DH_bsu"/>
</dbReference>
<dbReference type="InterPro" id="IPR001680">
    <property type="entry name" value="WD40_rpt"/>
</dbReference>
<dbReference type="InterPro" id="IPR055410">
    <property type="entry name" value="Beta-prop_CAF1B_HIR1"/>
</dbReference>
<dbReference type="FunFam" id="2.130.10.10:FF:000290">
    <property type="entry name" value="Protein HIR"/>
    <property type="match status" value="1"/>
</dbReference>
<keyword evidence="9 12" id="KW-0804">Transcription</keyword>
<dbReference type="InterPro" id="IPR031120">
    <property type="entry name" value="HIR1-like"/>
</dbReference>
<evidence type="ECO:0000256" key="11">
    <source>
        <dbReference type="PROSITE-ProRule" id="PRU00221"/>
    </source>
</evidence>
<dbReference type="FunFam" id="2.130.10.10:FF:001073">
    <property type="entry name" value="Protein HIR"/>
    <property type="match status" value="1"/>
</dbReference>
<comment type="function">
    <text evidence="1 12">Required for replication-independent chromatin assembly and for the periodic repression of histone gene transcription during the cell cycle.</text>
</comment>
<dbReference type="AlphaFoldDB" id="A0A367XNY5"/>
<evidence type="ECO:0000256" key="6">
    <source>
        <dbReference type="ARBA" id="ARBA00022737"/>
    </source>
</evidence>
<evidence type="ECO:0000256" key="5">
    <source>
        <dbReference type="ARBA" id="ARBA00022574"/>
    </source>
</evidence>
<dbReference type="PROSITE" id="PS00678">
    <property type="entry name" value="WD_REPEATS_1"/>
    <property type="match status" value="1"/>
</dbReference>
<feature type="domain" description="CAF1B/HIR1 beta-propeller" evidence="15">
    <location>
        <begin position="84"/>
        <end position="386"/>
    </location>
</feature>
<dbReference type="Proteomes" id="UP000253472">
    <property type="component" value="Unassembled WGS sequence"/>
</dbReference>
<dbReference type="InterPro" id="IPR011494">
    <property type="entry name" value="HIRA-like_C"/>
</dbReference>
<dbReference type="EMBL" id="QLNQ01000030">
    <property type="protein sequence ID" value="RCK54531.1"/>
    <property type="molecule type" value="Genomic_DNA"/>
</dbReference>
<keyword evidence="6 12" id="KW-0677">Repeat</keyword>
<feature type="region of interest" description="Disordered" evidence="13">
    <location>
        <begin position="446"/>
        <end position="469"/>
    </location>
</feature>
<dbReference type="PANTHER" id="PTHR13831:SF0">
    <property type="entry name" value="PROTEIN HIRA"/>
    <property type="match status" value="1"/>
</dbReference>
<dbReference type="GO" id="GO:0034728">
    <property type="term" value="P:nucleosome organization"/>
    <property type="evidence" value="ECO:0007669"/>
    <property type="project" value="UniProtKB-ARBA"/>
</dbReference>
<evidence type="ECO:0000256" key="7">
    <source>
        <dbReference type="ARBA" id="ARBA00022853"/>
    </source>
</evidence>
<dbReference type="InterPro" id="IPR019775">
    <property type="entry name" value="WD40_repeat_CS"/>
</dbReference>
<evidence type="ECO:0000256" key="2">
    <source>
        <dbReference type="ARBA" id="ARBA00004123"/>
    </source>
</evidence>
<evidence type="ECO:0000256" key="8">
    <source>
        <dbReference type="ARBA" id="ARBA00023015"/>
    </source>
</evidence>
<feature type="compositionally biased region" description="Polar residues" evidence="13">
    <location>
        <begin position="449"/>
        <end position="469"/>
    </location>
</feature>
<comment type="subcellular location">
    <subcellularLocation>
        <location evidence="2 12">Nucleus</location>
    </subcellularLocation>
</comment>
<keyword evidence="10 12" id="KW-0539">Nucleus</keyword>
<reference evidence="16 17" key="1">
    <citation type="submission" date="2018-06" db="EMBL/GenBank/DDBJ databases">
        <title>Whole genome sequencing of Candida tropicalis (genome annotated by CSBL at Korea University).</title>
        <authorList>
            <person name="Ahn J."/>
        </authorList>
    </citation>
    <scope>NUCLEOTIDE SEQUENCE [LARGE SCALE GENOMIC DNA]</scope>
    <source>
        <strain evidence="16 17">ATCC 20962</strain>
    </source>
</reference>
<feature type="domain" description="Protein HIRA-like C-terminal" evidence="14">
    <location>
        <begin position="767"/>
        <end position="878"/>
    </location>
</feature>
<organism evidence="16 17">
    <name type="scientific">Candida viswanathii</name>
    <dbReference type="NCBI Taxonomy" id="5486"/>
    <lineage>
        <taxon>Eukaryota</taxon>
        <taxon>Fungi</taxon>
        <taxon>Dikarya</taxon>
        <taxon>Ascomycota</taxon>
        <taxon>Saccharomycotina</taxon>
        <taxon>Pichiomycetes</taxon>
        <taxon>Debaryomycetaceae</taxon>
        <taxon>Candida/Lodderomyces clade</taxon>
        <taxon>Candida</taxon>
    </lineage>
</organism>
<evidence type="ECO:0000259" key="14">
    <source>
        <dbReference type="Pfam" id="PF07569"/>
    </source>
</evidence>
<keyword evidence="4 12" id="KW-0678">Repressor</keyword>
<feature type="compositionally biased region" description="Acidic residues" evidence="13">
    <location>
        <begin position="561"/>
        <end position="573"/>
    </location>
</feature>
<evidence type="ECO:0000256" key="1">
    <source>
        <dbReference type="ARBA" id="ARBA00002677"/>
    </source>
</evidence>
<dbReference type="GO" id="GO:0000417">
    <property type="term" value="C:HIR complex"/>
    <property type="evidence" value="ECO:0007669"/>
    <property type="project" value="TreeGrafter"/>
</dbReference>
<evidence type="ECO:0000256" key="12">
    <source>
        <dbReference type="RuleBase" id="RU364014"/>
    </source>
</evidence>
<keyword evidence="8 12" id="KW-0805">Transcription regulation</keyword>
<dbReference type="SUPFAM" id="SSF50978">
    <property type="entry name" value="WD40 repeat-like"/>
    <property type="match status" value="1"/>
</dbReference>
<feature type="region of interest" description="Disordered" evidence="13">
    <location>
        <begin position="551"/>
        <end position="579"/>
    </location>
</feature>
<evidence type="ECO:0000313" key="16">
    <source>
        <dbReference type="EMBL" id="RCK54531.1"/>
    </source>
</evidence>
<dbReference type="SMART" id="SM00320">
    <property type="entry name" value="WD40"/>
    <property type="match status" value="6"/>
</dbReference>
<dbReference type="STRING" id="5486.A0A367XNY5"/>
<dbReference type="GO" id="GO:0000785">
    <property type="term" value="C:chromatin"/>
    <property type="evidence" value="ECO:0007669"/>
    <property type="project" value="TreeGrafter"/>
</dbReference>
<evidence type="ECO:0000313" key="17">
    <source>
        <dbReference type="Proteomes" id="UP000253472"/>
    </source>
</evidence>
<gene>
    <name evidence="16" type="primary">HIR1_1</name>
    <name evidence="16" type="ORF">Cantr_03615</name>
</gene>
<feature type="repeat" description="WD" evidence="11">
    <location>
        <begin position="187"/>
        <end position="218"/>
    </location>
</feature>
<dbReference type="PROSITE" id="PS50294">
    <property type="entry name" value="WD_REPEATS_REGION"/>
    <property type="match status" value="3"/>
</dbReference>
<dbReference type="InterPro" id="IPR019015">
    <property type="entry name" value="HIRA_B_motif"/>
</dbReference>
<dbReference type="InterPro" id="IPR015943">
    <property type="entry name" value="WD40/YVTN_repeat-like_dom_sf"/>
</dbReference>
<feature type="repeat" description="WD" evidence="11">
    <location>
        <begin position="87"/>
        <end position="128"/>
    </location>
</feature>
<evidence type="ECO:0000259" key="15">
    <source>
        <dbReference type="Pfam" id="PF24105"/>
    </source>
</evidence>
<dbReference type="InterPro" id="IPR036322">
    <property type="entry name" value="WD40_repeat_dom_sf"/>
</dbReference>
<evidence type="ECO:0000256" key="4">
    <source>
        <dbReference type="ARBA" id="ARBA00022491"/>
    </source>
</evidence>
<keyword evidence="7 12" id="KW-0156">Chromatin regulator</keyword>
<dbReference type="GO" id="GO:0006355">
    <property type="term" value="P:regulation of DNA-templated transcription"/>
    <property type="evidence" value="ECO:0007669"/>
    <property type="project" value="InterPro"/>
</dbReference>
<dbReference type="Pfam" id="PF24105">
    <property type="entry name" value="Beta-prop_CAF1B_HIR1"/>
    <property type="match status" value="1"/>
</dbReference>
<dbReference type="Pfam" id="PF09453">
    <property type="entry name" value="HIRA_B"/>
    <property type="match status" value="1"/>
</dbReference>
<protein>
    <recommendedName>
        <fullName evidence="12">Protein HIR</fullName>
    </recommendedName>
</protein>
<dbReference type="Pfam" id="PF07569">
    <property type="entry name" value="Hira"/>
    <property type="match status" value="1"/>
</dbReference>
<dbReference type="SUPFAM" id="SSF50969">
    <property type="entry name" value="YVTN repeat-like/Quinoprotein amine dehydrogenase"/>
    <property type="match status" value="1"/>
</dbReference>
<keyword evidence="5 11" id="KW-0853">WD repeat</keyword>
<keyword evidence="17" id="KW-1185">Reference proteome</keyword>
<evidence type="ECO:0000256" key="10">
    <source>
        <dbReference type="ARBA" id="ARBA00023242"/>
    </source>
</evidence>
<dbReference type="CDD" id="cd00200">
    <property type="entry name" value="WD40"/>
    <property type="match status" value="1"/>
</dbReference>
<dbReference type="GO" id="GO:0005634">
    <property type="term" value="C:nucleus"/>
    <property type="evidence" value="ECO:0007669"/>
    <property type="project" value="UniProtKB-SubCell"/>
</dbReference>
<dbReference type="PROSITE" id="PS50082">
    <property type="entry name" value="WD_REPEATS_2"/>
    <property type="match status" value="4"/>
</dbReference>
<dbReference type="GO" id="GO:0006351">
    <property type="term" value="P:DNA-templated transcription"/>
    <property type="evidence" value="ECO:0007669"/>
    <property type="project" value="InterPro"/>
</dbReference>
<dbReference type="GO" id="GO:0031491">
    <property type="term" value="F:nucleosome binding"/>
    <property type="evidence" value="ECO:0007669"/>
    <property type="project" value="TreeGrafter"/>
</dbReference>
<accession>A0A367XNY5</accession>